<dbReference type="AlphaFoldDB" id="A0A3N4ICZ3"/>
<accession>A0A3N4ICZ3</accession>
<evidence type="ECO:0000256" key="1">
    <source>
        <dbReference type="SAM" id="MobiDB-lite"/>
    </source>
</evidence>
<evidence type="ECO:0000313" key="3">
    <source>
        <dbReference type="Proteomes" id="UP000275078"/>
    </source>
</evidence>
<feature type="compositionally biased region" description="Polar residues" evidence="1">
    <location>
        <begin position="384"/>
        <end position="399"/>
    </location>
</feature>
<feature type="region of interest" description="Disordered" evidence="1">
    <location>
        <begin position="379"/>
        <end position="399"/>
    </location>
</feature>
<evidence type="ECO:0000313" key="2">
    <source>
        <dbReference type="EMBL" id="RPA83993.1"/>
    </source>
</evidence>
<proteinExistence type="predicted"/>
<organism evidence="2 3">
    <name type="scientific">Ascobolus immersus RN42</name>
    <dbReference type="NCBI Taxonomy" id="1160509"/>
    <lineage>
        <taxon>Eukaryota</taxon>
        <taxon>Fungi</taxon>
        <taxon>Dikarya</taxon>
        <taxon>Ascomycota</taxon>
        <taxon>Pezizomycotina</taxon>
        <taxon>Pezizomycetes</taxon>
        <taxon>Pezizales</taxon>
        <taxon>Ascobolaceae</taxon>
        <taxon>Ascobolus</taxon>
    </lineage>
</organism>
<feature type="region of interest" description="Disordered" evidence="1">
    <location>
        <begin position="576"/>
        <end position="595"/>
    </location>
</feature>
<keyword evidence="3" id="KW-1185">Reference proteome</keyword>
<protein>
    <submittedName>
        <fullName evidence="2">Uncharacterized protein</fullName>
    </submittedName>
</protein>
<dbReference type="EMBL" id="ML119661">
    <property type="protein sequence ID" value="RPA83993.1"/>
    <property type="molecule type" value="Genomic_DNA"/>
</dbReference>
<gene>
    <name evidence="2" type="ORF">BJ508DRAFT_46527</name>
</gene>
<name>A0A3N4ICZ3_ASCIM</name>
<sequence>MVHFTQLPQEIYLSIIRLLINDKELSLSSILGLKRVHSTISDTFIDNQNVIYRGLAKKHLAAEALDFLEMMRPGGLSPCQKNYVVHVIESEIATRLSLLDPSSAKYIGLSAEFQAWKKASYCEWLDERPGWTGWKELCYLNLCRSLFIDDYVTLVRLVVIPNLSPREDLSSEERERIESSLWLLHVLLGHYHRVPLVLDRETSDKDDEASVTGLDEEEKAKVEKPQLGVAVDGFGVNASDLPAVPKVSFVDAFNGADPNNPSIEPSRLIPQNPMLISRTRYKPNRDMDTMHPVVRDDTPNDPQTAASEFSMVFDLTYIHTIPLRKHLHLAATISLFESFNALYSWLRNNLTPCKLEHYVHGSLWDRFIDPAKAWPYPPAPVTEDSATSSSTPIQPASEQYYTPQERSANNAAFMARVQNVLLQDGIWDSGQANLTEFIDFLDSHPNWRFNTGWRTTQAMHITNCYIWSPETRWLDKRDIWVPDAEQFWGVNSTIWPAWQCQMQLIPEQSPGISMYRRLRGAEQVGVDVLSQMFAQLVAANVDILAEMSSAMSNPEMLAELANAFMLGLAQGAEQLGLSPGLSPGPDGEQGVEGVAEGARERVLEENGIEEGGVDRIIEGLAERLGHEKVE</sequence>
<reference evidence="2 3" key="1">
    <citation type="journal article" date="2018" name="Nat. Ecol. Evol.">
        <title>Pezizomycetes genomes reveal the molecular basis of ectomycorrhizal truffle lifestyle.</title>
        <authorList>
            <person name="Murat C."/>
            <person name="Payen T."/>
            <person name="Noel B."/>
            <person name="Kuo A."/>
            <person name="Morin E."/>
            <person name="Chen J."/>
            <person name="Kohler A."/>
            <person name="Krizsan K."/>
            <person name="Balestrini R."/>
            <person name="Da Silva C."/>
            <person name="Montanini B."/>
            <person name="Hainaut M."/>
            <person name="Levati E."/>
            <person name="Barry K.W."/>
            <person name="Belfiori B."/>
            <person name="Cichocki N."/>
            <person name="Clum A."/>
            <person name="Dockter R.B."/>
            <person name="Fauchery L."/>
            <person name="Guy J."/>
            <person name="Iotti M."/>
            <person name="Le Tacon F."/>
            <person name="Lindquist E.A."/>
            <person name="Lipzen A."/>
            <person name="Malagnac F."/>
            <person name="Mello A."/>
            <person name="Molinier V."/>
            <person name="Miyauchi S."/>
            <person name="Poulain J."/>
            <person name="Riccioni C."/>
            <person name="Rubini A."/>
            <person name="Sitrit Y."/>
            <person name="Splivallo R."/>
            <person name="Traeger S."/>
            <person name="Wang M."/>
            <person name="Zifcakova L."/>
            <person name="Wipf D."/>
            <person name="Zambonelli A."/>
            <person name="Paolocci F."/>
            <person name="Nowrousian M."/>
            <person name="Ottonello S."/>
            <person name="Baldrian P."/>
            <person name="Spatafora J.W."/>
            <person name="Henrissat B."/>
            <person name="Nagy L.G."/>
            <person name="Aury J.M."/>
            <person name="Wincker P."/>
            <person name="Grigoriev I.V."/>
            <person name="Bonfante P."/>
            <person name="Martin F.M."/>
        </authorList>
    </citation>
    <scope>NUCLEOTIDE SEQUENCE [LARGE SCALE GENOMIC DNA]</scope>
    <source>
        <strain evidence="2 3">RN42</strain>
    </source>
</reference>
<dbReference type="Proteomes" id="UP000275078">
    <property type="component" value="Unassembled WGS sequence"/>
</dbReference>